<sequence>MNSESAPVTHLYACLGVFLGDSILLFLLHVLLVLKRKSLMSKMKSTKFFHFVTIGCILMLGSQFFDLLYYPFYKHPASGYLYHFGLDLIHASLIVREWRIVAIHIRTLDCPLVTCHWSRPTDIRRRGSVWSFLRIGLLLVFPNCWIPLYYALGDAGHLSDLLCTGYTGFLVLLNVVVSVWLFVIRRRLSYEEFDEGWSLVAASIFSTLQYVADLVLWFFVVSRFGMQYYMIKFLVNVVLIDIIVGVTAGSSLVSLFNPKKNAAARSRGPAAPAAPRIAVQRNPLAAQPASPPASAHAPPLGPQQGQGDPTAVRPVRPIDRLPDEDLDDTML</sequence>
<keyword evidence="2" id="KW-1133">Transmembrane helix</keyword>
<name>A0ABQ8UNW0_9EUKA</name>
<proteinExistence type="predicted"/>
<feature type="transmembrane region" description="Helical" evidence="2">
    <location>
        <begin position="46"/>
        <end position="65"/>
    </location>
</feature>
<gene>
    <name evidence="3" type="ORF">PAPYR_3123</name>
</gene>
<feature type="transmembrane region" description="Helical" evidence="2">
    <location>
        <begin position="196"/>
        <end position="221"/>
    </location>
</feature>
<evidence type="ECO:0000313" key="3">
    <source>
        <dbReference type="EMBL" id="KAJ4460508.1"/>
    </source>
</evidence>
<feature type="compositionally biased region" description="Low complexity" evidence="1">
    <location>
        <begin position="283"/>
        <end position="307"/>
    </location>
</feature>
<keyword evidence="4" id="KW-1185">Reference proteome</keyword>
<protein>
    <submittedName>
        <fullName evidence="3">Uncharacterized protein</fullName>
    </submittedName>
</protein>
<feature type="transmembrane region" description="Helical" evidence="2">
    <location>
        <begin position="12"/>
        <end position="34"/>
    </location>
</feature>
<keyword evidence="2" id="KW-0812">Transmembrane</keyword>
<dbReference type="EMBL" id="JAPMOS010000012">
    <property type="protein sequence ID" value="KAJ4460508.1"/>
    <property type="molecule type" value="Genomic_DNA"/>
</dbReference>
<evidence type="ECO:0000256" key="2">
    <source>
        <dbReference type="SAM" id="Phobius"/>
    </source>
</evidence>
<feature type="transmembrane region" description="Helical" evidence="2">
    <location>
        <begin position="164"/>
        <end position="184"/>
    </location>
</feature>
<evidence type="ECO:0000313" key="4">
    <source>
        <dbReference type="Proteomes" id="UP001141327"/>
    </source>
</evidence>
<keyword evidence="2" id="KW-0472">Membrane</keyword>
<dbReference type="Proteomes" id="UP001141327">
    <property type="component" value="Unassembled WGS sequence"/>
</dbReference>
<feature type="transmembrane region" description="Helical" evidence="2">
    <location>
        <begin position="233"/>
        <end position="257"/>
    </location>
</feature>
<reference evidence="3" key="1">
    <citation type="journal article" date="2022" name="bioRxiv">
        <title>Genomics of Preaxostyla Flagellates Illuminates Evolutionary Transitions and the Path Towards Mitochondrial Loss.</title>
        <authorList>
            <person name="Novak L.V.F."/>
            <person name="Treitli S.C."/>
            <person name="Pyrih J."/>
            <person name="Halakuc P."/>
            <person name="Pipaliya S.V."/>
            <person name="Vacek V."/>
            <person name="Brzon O."/>
            <person name="Soukal P."/>
            <person name="Eme L."/>
            <person name="Dacks J.B."/>
            <person name="Karnkowska A."/>
            <person name="Elias M."/>
            <person name="Hampl V."/>
        </authorList>
    </citation>
    <scope>NUCLEOTIDE SEQUENCE</scope>
    <source>
        <strain evidence="3">RCP-MX</strain>
    </source>
</reference>
<accession>A0ABQ8UNW0</accession>
<comment type="caution">
    <text evidence="3">The sequence shown here is derived from an EMBL/GenBank/DDBJ whole genome shotgun (WGS) entry which is preliminary data.</text>
</comment>
<feature type="transmembrane region" description="Helical" evidence="2">
    <location>
        <begin position="132"/>
        <end position="152"/>
    </location>
</feature>
<feature type="region of interest" description="Disordered" evidence="1">
    <location>
        <begin position="283"/>
        <end position="331"/>
    </location>
</feature>
<evidence type="ECO:0000256" key="1">
    <source>
        <dbReference type="SAM" id="MobiDB-lite"/>
    </source>
</evidence>
<organism evidence="3 4">
    <name type="scientific">Paratrimastix pyriformis</name>
    <dbReference type="NCBI Taxonomy" id="342808"/>
    <lineage>
        <taxon>Eukaryota</taxon>
        <taxon>Metamonada</taxon>
        <taxon>Preaxostyla</taxon>
        <taxon>Paratrimastigidae</taxon>
        <taxon>Paratrimastix</taxon>
    </lineage>
</organism>